<dbReference type="PANTHER" id="PTHR33209:SF1">
    <property type="entry name" value="PEPTIDASE S49 DOMAIN-CONTAINING PROTEIN"/>
    <property type="match status" value="1"/>
</dbReference>
<dbReference type="PANTHER" id="PTHR33209">
    <property type="entry name" value="PROTEASE 4"/>
    <property type="match status" value="1"/>
</dbReference>
<dbReference type="PIRSF" id="PIRSF001217">
    <property type="entry name" value="Protease_4_SppA"/>
    <property type="match status" value="1"/>
</dbReference>
<dbReference type="Pfam" id="PF01343">
    <property type="entry name" value="Peptidase_S49"/>
    <property type="match status" value="2"/>
</dbReference>
<dbReference type="InterPro" id="IPR004635">
    <property type="entry name" value="Pept_S49_SppA"/>
</dbReference>
<dbReference type="RefSeq" id="WP_281764606.1">
    <property type="nucleotide sequence ID" value="NZ_BRVO01000001.1"/>
</dbReference>
<reference evidence="8" key="1">
    <citation type="submission" date="2022-07" db="EMBL/GenBank/DDBJ databases">
        <title>Taxonomy of Novel Oxalotrophic and Methylotrophic Bacteria.</title>
        <authorList>
            <person name="Sahin N."/>
            <person name="Tani A."/>
        </authorList>
    </citation>
    <scope>NUCLEOTIDE SEQUENCE</scope>
    <source>
        <strain evidence="8">Y10</strain>
    </source>
</reference>
<name>A0ABQ5MJ74_9FLAO</name>
<feature type="domain" description="Peptidase S49" evidence="7">
    <location>
        <begin position="123"/>
        <end position="272"/>
    </location>
</feature>
<keyword evidence="4" id="KW-0378">Hydrolase</keyword>
<dbReference type="InterPro" id="IPR004634">
    <property type="entry name" value="Pept_S49_pIV"/>
</dbReference>
<keyword evidence="6" id="KW-0472">Membrane</keyword>
<protein>
    <submittedName>
        <fullName evidence="8">Signal peptide peptidase SppA</fullName>
    </submittedName>
</protein>
<dbReference type="Gene3D" id="3.90.226.10">
    <property type="entry name" value="2-enoyl-CoA Hydratase, Chain A, domain 1"/>
    <property type="match status" value="3"/>
</dbReference>
<keyword evidence="9" id="KW-1185">Reference proteome</keyword>
<evidence type="ECO:0000259" key="7">
    <source>
        <dbReference type="Pfam" id="PF01343"/>
    </source>
</evidence>
<dbReference type="EMBL" id="BRVO01000001">
    <property type="protein sequence ID" value="GLB48987.1"/>
    <property type="molecule type" value="Genomic_DNA"/>
</dbReference>
<comment type="caution">
    <text evidence="8">The sequence shown here is derived from an EMBL/GenBank/DDBJ whole genome shotgun (WGS) entry which is preliminary data.</text>
</comment>
<gene>
    <name evidence="8" type="primary">sppA</name>
    <name evidence="8" type="ORF">Y10_13550</name>
</gene>
<dbReference type="InterPro" id="IPR029045">
    <property type="entry name" value="ClpP/crotonase-like_dom_sf"/>
</dbReference>
<dbReference type="NCBIfam" id="TIGR00706">
    <property type="entry name" value="SppA_dom"/>
    <property type="match status" value="1"/>
</dbReference>
<dbReference type="CDD" id="cd07023">
    <property type="entry name" value="S49_Sppa_N_C"/>
    <property type="match status" value="1"/>
</dbReference>
<accession>A0ABQ5MJ74</accession>
<dbReference type="InterPro" id="IPR002142">
    <property type="entry name" value="Peptidase_S49"/>
</dbReference>
<evidence type="ECO:0000256" key="3">
    <source>
        <dbReference type="ARBA" id="ARBA00022670"/>
    </source>
</evidence>
<dbReference type="NCBIfam" id="TIGR00705">
    <property type="entry name" value="SppA_67K"/>
    <property type="match status" value="1"/>
</dbReference>
<keyword evidence="3" id="KW-0645">Protease</keyword>
<feature type="domain" description="Peptidase S49" evidence="7">
    <location>
        <begin position="371"/>
        <end position="521"/>
    </location>
</feature>
<evidence type="ECO:0000256" key="6">
    <source>
        <dbReference type="ARBA" id="ARBA00023136"/>
    </source>
</evidence>
<dbReference type="InterPro" id="IPR047272">
    <property type="entry name" value="S49_SppA_C"/>
</dbReference>
<dbReference type="CDD" id="cd07018">
    <property type="entry name" value="S49_SppA_67K_type"/>
    <property type="match status" value="1"/>
</dbReference>
<dbReference type="Proteomes" id="UP001143543">
    <property type="component" value="Unassembled WGS sequence"/>
</dbReference>
<organism evidence="8 9">
    <name type="scientific">Neptunitalea lumnitzerae</name>
    <dbReference type="NCBI Taxonomy" id="2965509"/>
    <lineage>
        <taxon>Bacteria</taxon>
        <taxon>Pseudomonadati</taxon>
        <taxon>Bacteroidota</taxon>
        <taxon>Flavobacteriia</taxon>
        <taxon>Flavobacteriales</taxon>
        <taxon>Flavobacteriaceae</taxon>
        <taxon>Neptunitalea</taxon>
    </lineage>
</organism>
<proteinExistence type="inferred from homology"/>
<dbReference type="SUPFAM" id="SSF52096">
    <property type="entry name" value="ClpP/crotonase"/>
    <property type="match status" value="2"/>
</dbReference>
<keyword evidence="5" id="KW-0720">Serine protease</keyword>
<evidence type="ECO:0000256" key="2">
    <source>
        <dbReference type="ARBA" id="ARBA00008683"/>
    </source>
</evidence>
<sequence length="591" mass="65643">MAFLRNLLAAILGFFIATGLIFLFFLLIATAAASTDENIVLVKHNSILEIDLDLPLSDYGGEYSYVDLEFLNYENYTGLYHILDAIEYAKTDDDITGISIKNSTFIQGGFANIKAIRDAIEDFKASGKFVYSYSDGYSQKDYYLASVADSVFLTPVGDLELKGLSSEILFYKDLQDKTGIKLEVIRHGEYKSAVEPFLQNEMSPANREQITELLSSIWKTIATDMANSRGIDFAQFNTITDELGARTAELAVANHIIDKAFYLDQYEELLKDASGLPAFEELRTVNIYEYAEHISKKLFIGQKPNKIAVIFAQGEIQYAEGSNQIIGQDVMIKALREARENDDVQGIVLRVNSPGGSALASDIIWREVQVTQSVKPVYVSMGNYAASGGYYISCGAEKIFAEPNTITGSIGVFGLLPNIKELANNWGINSQQVGTNKSSNGYSIFQGLTEEKRTEIQESIENFYKTFVNKVAKGRNMTFEEVDAVARGRVWSGTDALDKGLVDELGGLNATIEALANDKDITEYSIETYPKYENITSLETLLGRFASSSTLAEEQLEKELGTETYTILKKLNELNQLKGIQARLPYELDIK</sequence>
<dbReference type="InterPro" id="IPR047217">
    <property type="entry name" value="S49_SppA_67K_type_N"/>
</dbReference>
<evidence type="ECO:0000313" key="9">
    <source>
        <dbReference type="Proteomes" id="UP001143543"/>
    </source>
</evidence>
<dbReference type="Gene3D" id="3.40.1750.10">
    <property type="entry name" value="peptide peptidase (sppa) like domain"/>
    <property type="match status" value="1"/>
</dbReference>
<evidence type="ECO:0000256" key="4">
    <source>
        <dbReference type="ARBA" id="ARBA00022801"/>
    </source>
</evidence>
<evidence type="ECO:0000313" key="8">
    <source>
        <dbReference type="EMBL" id="GLB48987.1"/>
    </source>
</evidence>
<evidence type="ECO:0000256" key="1">
    <source>
        <dbReference type="ARBA" id="ARBA00004370"/>
    </source>
</evidence>
<evidence type="ECO:0000256" key="5">
    <source>
        <dbReference type="ARBA" id="ARBA00022825"/>
    </source>
</evidence>
<comment type="subcellular location">
    <subcellularLocation>
        <location evidence="1">Membrane</location>
    </subcellularLocation>
</comment>
<comment type="similarity">
    <text evidence="2">Belongs to the peptidase S49 family.</text>
</comment>